<sequence>MFRLLHEFVVKNILVRIIHNNESNIAIPENSTPSMPDVYSRYNFVQVLDEFEDDAVQVKSAPIIILISLYIPIFLLAMLGNLSVFTIILMNPALRTMTNLLLVNLTMADLAGKYQHGKTDIHFR</sequence>
<feature type="transmembrane region" description="Helical" evidence="5">
    <location>
        <begin position="63"/>
        <end position="89"/>
    </location>
</feature>
<evidence type="ECO:0000256" key="5">
    <source>
        <dbReference type="SAM" id="Phobius"/>
    </source>
</evidence>
<dbReference type="Proteomes" id="UP001347796">
    <property type="component" value="Unassembled WGS sequence"/>
</dbReference>
<dbReference type="PROSITE" id="PS50262">
    <property type="entry name" value="G_PROTEIN_RECEP_F1_2"/>
    <property type="match status" value="1"/>
</dbReference>
<name>A0AAN8JNJ7_PATCE</name>
<feature type="domain" description="G-protein coupled receptors family 1 profile" evidence="6">
    <location>
        <begin position="80"/>
        <end position="110"/>
    </location>
</feature>
<evidence type="ECO:0000256" key="3">
    <source>
        <dbReference type="ARBA" id="ARBA00022989"/>
    </source>
</evidence>
<evidence type="ECO:0000256" key="2">
    <source>
        <dbReference type="ARBA" id="ARBA00022692"/>
    </source>
</evidence>
<dbReference type="EMBL" id="JAZGQO010000008">
    <property type="protein sequence ID" value="KAK6179481.1"/>
    <property type="molecule type" value="Genomic_DNA"/>
</dbReference>
<gene>
    <name evidence="7" type="ORF">SNE40_011832</name>
</gene>
<keyword evidence="2 5" id="KW-0812">Transmembrane</keyword>
<dbReference type="InterPro" id="IPR017452">
    <property type="entry name" value="GPCR_Rhodpsn_7TM"/>
</dbReference>
<evidence type="ECO:0000256" key="1">
    <source>
        <dbReference type="ARBA" id="ARBA00004370"/>
    </source>
</evidence>
<evidence type="ECO:0000313" key="7">
    <source>
        <dbReference type="EMBL" id="KAK6179481.1"/>
    </source>
</evidence>
<dbReference type="Gene3D" id="1.20.1070.10">
    <property type="entry name" value="Rhodopsin 7-helix transmembrane proteins"/>
    <property type="match status" value="1"/>
</dbReference>
<comment type="subcellular location">
    <subcellularLocation>
        <location evidence="1">Membrane</location>
    </subcellularLocation>
</comment>
<evidence type="ECO:0000259" key="6">
    <source>
        <dbReference type="PROSITE" id="PS50262"/>
    </source>
</evidence>
<comment type="caution">
    <text evidence="7">The sequence shown here is derived from an EMBL/GenBank/DDBJ whole genome shotgun (WGS) entry which is preliminary data.</text>
</comment>
<keyword evidence="3 5" id="KW-1133">Transmembrane helix</keyword>
<accession>A0AAN8JNJ7</accession>
<dbReference type="AlphaFoldDB" id="A0AAN8JNJ7"/>
<protein>
    <recommendedName>
        <fullName evidence="6">G-protein coupled receptors family 1 profile domain-containing protein</fullName>
    </recommendedName>
</protein>
<dbReference type="SUPFAM" id="SSF81321">
    <property type="entry name" value="Family A G protein-coupled receptor-like"/>
    <property type="match status" value="1"/>
</dbReference>
<keyword evidence="8" id="KW-1185">Reference proteome</keyword>
<evidence type="ECO:0000256" key="4">
    <source>
        <dbReference type="ARBA" id="ARBA00023136"/>
    </source>
</evidence>
<proteinExistence type="predicted"/>
<keyword evidence="4 5" id="KW-0472">Membrane</keyword>
<reference evidence="7 8" key="1">
    <citation type="submission" date="2024-01" db="EMBL/GenBank/DDBJ databases">
        <title>The genome of the rayed Mediterranean limpet Patella caerulea (Linnaeus, 1758).</title>
        <authorList>
            <person name="Anh-Thu Weber A."/>
            <person name="Halstead-Nussloch G."/>
        </authorList>
    </citation>
    <scope>NUCLEOTIDE SEQUENCE [LARGE SCALE GENOMIC DNA]</scope>
    <source>
        <strain evidence="7">AATW-2023a</strain>
        <tissue evidence="7">Whole specimen</tissue>
    </source>
</reference>
<evidence type="ECO:0000313" key="8">
    <source>
        <dbReference type="Proteomes" id="UP001347796"/>
    </source>
</evidence>
<organism evidence="7 8">
    <name type="scientific">Patella caerulea</name>
    <name type="common">Rayed Mediterranean limpet</name>
    <dbReference type="NCBI Taxonomy" id="87958"/>
    <lineage>
        <taxon>Eukaryota</taxon>
        <taxon>Metazoa</taxon>
        <taxon>Spiralia</taxon>
        <taxon>Lophotrochozoa</taxon>
        <taxon>Mollusca</taxon>
        <taxon>Gastropoda</taxon>
        <taxon>Patellogastropoda</taxon>
        <taxon>Patelloidea</taxon>
        <taxon>Patellidae</taxon>
        <taxon>Patella</taxon>
    </lineage>
</organism>
<dbReference type="GO" id="GO:0016020">
    <property type="term" value="C:membrane"/>
    <property type="evidence" value="ECO:0007669"/>
    <property type="project" value="UniProtKB-SubCell"/>
</dbReference>